<comment type="caution">
    <text evidence="2">The sequence shown here is derived from an EMBL/GenBank/DDBJ whole genome shotgun (WGS) entry which is preliminary data.</text>
</comment>
<gene>
    <name evidence="2" type="ORF">PM001_LOCUS8307</name>
</gene>
<feature type="compositionally biased region" description="Basic residues" evidence="1">
    <location>
        <begin position="8"/>
        <end position="20"/>
    </location>
</feature>
<dbReference type="EMBL" id="CAKLBY020000067">
    <property type="protein sequence ID" value="CAK7923157.1"/>
    <property type="molecule type" value="Genomic_DNA"/>
</dbReference>
<protein>
    <submittedName>
        <fullName evidence="2">Uncharacterized protein</fullName>
    </submittedName>
</protein>
<name>A0AAV1TNX9_9STRA</name>
<proteinExistence type="predicted"/>
<evidence type="ECO:0000313" key="2">
    <source>
        <dbReference type="EMBL" id="CAK7923157.1"/>
    </source>
</evidence>
<sequence>MGRDMRQSKRQKERTWKKKEKRDESSWGVRACVRKEPNTTPLRFPVGHLHARGHVRYVNSV</sequence>
<accession>A0AAV1TNX9</accession>
<dbReference type="Proteomes" id="UP001162060">
    <property type="component" value="Unassembled WGS sequence"/>
</dbReference>
<evidence type="ECO:0000256" key="1">
    <source>
        <dbReference type="SAM" id="MobiDB-lite"/>
    </source>
</evidence>
<feature type="region of interest" description="Disordered" evidence="1">
    <location>
        <begin position="1"/>
        <end position="27"/>
    </location>
</feature>
<evidence type="ECO:0000313" key="3">
    <source>
        <dbReference type="Proteomes" id="UP001162060"/>
    </source>
</evidence>
<organism evidence="2 3">
    <name type="scientific">Peronospora matthiolae</name>
    <dbReference type="NCBI Taxonomy" id="2874970"/>
    <lineage>
        <taxon>Eukaryota</taxon>
        <taxon>Sar</taxon>
        <taxon>Stramenopiles</taxon>
        <taxon>Oomycota</taxon>
        <taxon>Peronosporomycetes</taxon>
        <taxon>Peronosporales</taxon>
        <taxon>Peronosporaceae</taxon>
        <taxon>Peronospora</taxon>
    </lineage>
</organism>
<reference evidence="2" key="1">
    <citation type="submission" date="2024-01" db="EMBL/GenBank/DDBJ databases">
        <authorList>
            <person name="Webb A."/>
        </authorList>
    </citation>
    <scope>NUCLEOTIDE SEQUENCE</scope>
    <source>
        <strain evidence="2">Pm1</strain>
    </source>
</reference>
<dbReference type="AlphaFoldDB" id="A0AAV1TNX9"/>